<gene>
    <name evidence="1" type="ORF">V1478_011801</name>
</gene>
<evidence type="ECO:0000313" key="1">
    <source>
        <dbReference type="EMBL" id="KAL2717925.1"/>
    </source>
</evidence>
<keyword evidence="2" id="KW-1185">Reference proteome</keyword>
<comment type="caution">
    <text evidence="1">The sequence shown here is derived from an EMBL/GenBank/DDBJ whole genome shotgun (WGS) entry which is preliminary data.</text>
</comment>
<evidence type="ECO:0008006" key="3">
    <source>
        <dbReference type="Google" id="ProtNLM"/>
    </source>
</evidence>
<sequence>MVEKSTRTHRSGKWRHTNEKRQKRSIYTYIHIYIYTKKKEKKVTSSKGGLISSVGRAGWWKKRWGFTSHKIQRGLVKWAMSVARVCTHESGKRGSLVPSRYANM</sequence>
<reference evidence="1 2" key="1">
    <citation type="journal article" date="2024" name="Ann. Entomol. Soc. Am.">
        <title>Genomic analyses of the southern and eastern yellowjacket wasps (Hymenoptera: Vespidae) reveal evolutionary signatures of social life.</title>
        <authorList>
            <person name="Catto M.A."/>
            <person name="Caine P.B."/>
            <person name="Orr S.E."/>
            <person name="Hunt B.G."/>
            <person name="Goodisman M.A.D."/>
        </authorList>
    </citation>
    <scope>NUCLEOTIDE SEQUENCE [LARGE SCALE GENOMIC DNA]</scope>
    <source>
        <strain evidence="1">233</strain>
        <tissue evidence="1">Head and thorax</tissue>
    </source>
</reference>
<organism evidence="1 2">
    <name type="scientific">Vespula squamosa</name>
    <name type="common">Southern yellow jacket</name>
    <name type="synonym">Wasp</name>
    <dbReference type="NCBI Taxonomy" id="30214"/>
    <lineage>
        <taxon>Eukaryota</taxon>
        <taxon>Metazoa</taxon>
        <taxon>Ecdysozoa</taxon>
        <taxon>Arthropoda</taxon>
        <taxon>Hexapoda</taxon>
        <taxon>Insecta</taxon>
        <taxon>Pterygota</taxon>
        <taxon>Neoptera</taxon>
        <taxon>Endopterygota</taxon>
        <taxon>Hymenoptera</taxon>
        <taxon>Apocrita</taxon>
        <taxon>Aculeata</taxon>
        <taxon>Vespoidea</taxon>
        <taxon>Vespidae</taxon>
        <taxon>Vespinae</taxon>
        <taxon>Vespula</taxon>
    </lineage>
</organism>
<proteinExistence type="predicted"/>
<dbReference type="EMBL" id="JAUDFV010000152">
    <property type="protein sequence ID" value="KAL2717925.1"/>
    <property type="molecule type" value="Genomic_DNA"/>
</dbReference>
<name>A0ABD2ADL8_VESSQ</name>
<accession>A0ABD2ADL8</accession>
<dbReference type="AlphaFoldDB" id="A0ABD2ADL8"/>
<dbReference type="Proteomes" id="UP001607302">
    <property type="component" value="Unassembled WGS sequence"/>
</dbReference>
<protein>
    <recommendedName>
        <fullName evidence="3">Ribosomal protein L20</fullName>
    </recommendedName>
</protein>
<evidence type="ECO:0000313" key="2">
    <source>
        <dbReference type="Proteomes" id="UP001607302"/>
    </source>
</evidence>